<dbReference type="RefSeq" id="WP_353985147.1">
    <property type="nucleotide sequence ID" value="NZ_JBEWLY010000023.1"/>
</dbReference>
<keyword evidence="3" id="KW-1185">Reference proteome</keyword>
<comment type="caution">
    <text evidence="2">The sequence shown here is derived from an EMBL/GenBank/DDBJ whole genome shotgun (WGS) entry which is preliminary data.</text>
</comment>
<proteinExistence type="predicted"/>
<dbReference type="EMBL" id="JBEWLY010000023">
    <property type="protein sequence ID" value="MET1756661.1"/>
    <property type="molecule type" value="Genomic_DNA"/>
</dbReference>
<dbReference type="Proteomes" id="UP001548713">
    <property type="component" value="Unassembled WGS sequence"/>
</dbReference>
<organism evidence="2 3">
    <name type="scientific">Novosphingobium kalidii</name>
    <dbReference type="NCBI Taxonomy" id="3230299"/>
    <lineage>
        <taxon>Bacteria</taxon>
        <taxon>Pseudomonadati</taxon>
        <taxon>Pseudomonadota</taxon>
        <taxon>Alphaproteobacteria</taxon>
        <taxon>Sphingomonadales</taxon>
        <taxon>Sphingomonadaceae</taxon>
        <taxon>Novosphingobium</taxon>
    </lineage>
</organism>
<reference evidence="2 3" key="1">
    <citation type="submission" date="2024-07" db="EMBL/GenBank/DDBJ databases">
        <title>Novosphingobium kalidii RD2P27.</title>
        <authorList>
            <person name="Sun J.-Q."/>
        </authorList>
    </citation>
    <scope>NUCLEOTIDE SEQUENCE [LARGE SCALE GENOMIC DNA]</scope>
    <source>
        <strain evidence="2 3">RD2P27</strain>
    </source>
</reference>
<gene>
    <name evidence="2" type="ORF">ABVV53_14550</name>
</gene>
<evidence type="ECO:0000313" key="3">
    <source>
        <dbReference type="Proteomes" id="UP001548713"/>
    </source>
</evidence>
<evidence type="ECO:0000256" key="1">
    <source>
        <dbReference type="SAM" id="MobiDB-lite"/>
    </source>
</evidence>
<accession>A0ABV2D455</accession>
<feature type="region of interest" description="Disordered" evidence="1">
    <location>
        <begin position="48"/>
        <end position="84"/>
    </location>
</feature>
<sequence length="84" mass="8721">MFLSLTFALAACGGEQTSADRVADKLDEAAEQSGPVAAEVIEERADQLRERETAAPVGQPGSYAQDTMRKAGAAAVQGEVPSEP</sequence>
<protein>
    <submittedName>
        <fullName evidence="2">Uncharacterized protein</fullName>
    </submittedName>
</protein>
<evidence type="ECO:0000313" key="2">
    <source>
        <dbReference type="EMBL" id="MET1756661.1"/>
    </source>
</evidence>
<name>A0ABV2D455_9SPHN</name>